<gene>
    <name evidence="1" type="ORF">GCM10011348_40100</name>
</gene>
<dbReference type="Proteomes" id="UP000599578">
    <property type="component" value="Unassembled WGS sequence"/>
</dbReference>
<dbReference type="EMBL" id="BMLT01000012">
    <property type="protein sequence ID" value="GGO87280.1"/>
    <property type="molecule type" value="Genomic_DNA"/>
</dbReference>
<proteinExistence type="predicted"/>
<accession>A0A918DXJ4</accession>
<dbReference type="InterPro" id="IPR007375">
    <property type="entry name" value="SoxG"/>
</dbReference>
<reference evidence="1 2" key="1">
    <citation type="journal article" date="2014" name="Int. J. Syst. Evol. Microbiol.">
        <title>Complete genome sequence of Corynebacterium casei LMG S-19264T (=DSM 44701T), isolated from a smear-ripened cheese.</title>
        <authorList>
            <consortium name="US DOE Joint Genome Institute (JGI-PGF)"/>
            <person name="Walter F."/>
            <person name="Albersmeier A."/>
            <person name="Kalinowski J."/>
            <person name="Ruckert C."/>
        </authorList>
    </citation>
    <scope>NUCLEOTIDE SEQUENCE [LARGE SCALE GENOMIC DNA]</scope>
    <source>
        <strain evidence="1 2">CGMCC 1.7286</strain>
    </source>
</reference>
<organism evidence="1 2">
    <name type="scientific">Marinobacterium nitratireducens</name>
    <dbReference type="NCBI Taxonomy" id="518897"/>
    <lineage>
        <taxon>Bacteria</taxon>
        <taxon>Pseudomonadati</taxon>
        <taxon>Pseudomonadota</taxon>
        <taxon>Gammaproteobacteria</taxon>
        <taxon>Oceanospirillales</taxon>
        <taxon>Oceanospirillaceae</taxon>
        <taxon>Marinobacterium</taxon>
    </lineage>
</organism>
<evidence type="ECO:0000313" key="1">
    <source>
        <dbReference type="EMBL" id="GGO87280.1"/>
    </source>
</evidence>
<comment type="caution">
    <text evidence="1">The sequence shown here is derived from an EMBL/GenBank/DDBJ whole genome shotgun (WGS) entry which is preliminary data.</text>
</comment>
<evidence type="ECO:0000313" key="2">
    <source>
        <dbReference type="Proteomes" id="UP000599578"/>
    </source>
</evidence>
<name>A0A918DXJ4_9GAMM</name>
<dbReference type="RefSeq" id="WP_188862409.1">
    <property type="nucleotide sequence ID" value="NZ_BMLT01000012.1"/>
</dbReference>
<dbReference type="Pfam" id="PF04268">
    <property type="entry name" value="SoxG"/>
    <property type="match status" value="1"/>
</dbReference>
<sequence length="180" mass="19912">MQTAFATPGSTNPLVHLELRRRLTDSGMRLELSEQPLVSELALEVDADEALLIALGELLMIDQPLRVQAIAHCADLTLLWLDNRHWLLLPTPGDERAAAERLSARLLPDAVREDGEKLQLSDAWLSELPDSFQLWQSTAGALPVGSSASHPVIVPGGDEHYQLLVRRAGAELLQRWLQPH</sequence>
<dbReference type="AlphaFoldDB" id="A0A918DXJ4"/>
<protein>
    <submittedName>
        <fullName evidence="1">Uncharacterized protein</fullName>
    </submittedName>
</protein>
<keyword evidence="2" id="KW-1185">Reference proteome</keyword>